<keyword evidence="1" id="KW-0472">Membrane</keyword>
<name>A0A0A9E1H6_ARUDO</name>
<proteinExistence type="predicted"/>
<accession>A0A0A9E1H6</accession>
<dbReference type="EMBL" id="GBRH01205022">
    <property type="protein sequence ID" value="JAD92873.1"/>
    <property type="molecule type" value="Transcribed_RNA"/>
</dbReference>
<sequence length="87" mass="10139">MLRFIRKKYFCVGGIFMFLYFFLQMHHRISTTLDLILILLKKGVGGPCTFQLSNANPLTCYGMLICLERKLLTMFVLISKLLMLSRL</sequence>
<dbReference type="AlphaFoldDB" id="A0A0A9E1H6"/>
<keyword evidence="1" id="KW-1133">Transmembrane helix</keyword>
<reference evidence="2" key="2">
    <citation type="journal article" date="2015" name="Data Brief">
        <title>Shoot transcriptome of the giant reed, Arundo donax.</title>
        <authorList>
            <person name="Barrero R.A."/>
            <person name="Guerrero F.D."/>
            <person name="Moolhuijzen P."/>
            <person name="Goolsby J.A."/>
            <person name="Tidwell J."/>
            <person name="Bellgard S.E."/>
            <person name="Bellgard M.I."/>
        </authorList>
    </citation>
    <scope>NUCLEOTIDE SEQUENCE</scope>
    <source>
        <tissue evidence="2">Shoot tissue taken approximately 20 cm above the soil surface</tissue>
    </source>
</reference>
<feature type="transmembrane region" description="Helical" evidence="1">
    <location>
        <begin position="9"/>
        <end position="27"/>
    </location>
</feature>
<reference evidence="2" key="1">
    <citation type="submission" date="2014-09" db="EMBL/GenBank/DDBJ databases">
        <authorList>
            <person name="Magalhaes I.L.F."/>
            <person name="Oliveira U."/>
            <person name="Santos F.R."/>
            <person name="Vidigal T.H.D.A."/>
            <person name="Brescovit A.D."/>
            <person name="Santos A.J."/>
        </authorList>
    </citation>
    <scope>NUCLEOTIDE SEQUENCE</scope>
    <source>
        <tissue evidence="2">Shoot tissue taken approximately 20 cm above the soil surface</tissue>
    </source>
</reference>
<keyword evidence="1" id="KW-0812">Transmembrane</keyword>
<organism evidence="2">
    <name type="scientific">Arundo donax</name>
    <name type="common">Giant reed</name>
    <name type="synonym">Donax arundinaceus</name>
    <dbReference type="NCBI Taxonomy" id="35708"/>
    <lineage>
        <taxon>Eukaryota</taxon>
        <taxon>Viridiplantae</taxon>
        <taxon>Streptophyta</taxon>
        <taxon>Embryophyta</taxon>
        <taxon>Tracheophyta</taxon>
        <taxon>Spermatophyta</taxon>
        <taxon>Magnoliopsida</taxon>
        <taxon>Liliopsida</taxon>
        <taxon>Poales</taxon>
        <taxon>Poaceae</taxon>
        <taxon>PACMAD clade</taxon>
        <taxon>Arundinoideae</taxon>
        <taxon>Arundineae</taxon>
        <taxon>Arundo</taxon>
    </lineage>
</organism>
<evidence type="ECO:0000313" key="2">
    <source>
        <dbReference type="EMBL" id="JAD92873.1"/>
    </source>
</evidence>
<protein>
    <submittedName>
        <fullName evidence="2">Uncharacterized protein</fullName>
    </submittedName>
</protein>
<evidence type="ECO:0000256" key="1">
    <source>
        <dbReference type="SAM" id="Phobius"/>
    </source>
</evidence>